<reference evidence="1" key="2">
    <citation type="submission" date="2015-06" db="UniProtKB">
        <authorList>
            <consortium name="EnsemblProtists"/>
        </authorList>
    </citation>
    <scope>IDENTIFICATION</scope>
    <source>
        <strain evidence="1">Emoy2</strain>
    </source>
</reference>
<dbReference type="EMBL" id="JH598146">
    <property type="status" value="NOT_ANNOTATED_CDS"/>
    <property type="molecule type" value="Genomic_DNA"/>
</dbReference>
<sequence>MDASKTARISKFQGNSFHTWKFKMLMVLEECELLEVTIGVIKMEHCATELD</sequence>
<dbReference type="VEuPathDB" id="FungiDB:HpaG804197"/>
<dbReference type="InParanoid" id="M4BD30"/>
<proteinExistence type="predicted"/>
<dbReference type="Proteomes" id="UP000011713">
    <property type="component" value="Unassembled WGS sequence"/>
</dbReference>
<organism evidence="1 2">
    <name type="scientific">Hyaloperonospora arabidopsidis (strain Emoy2)</name>
    <name type="common">Downy mildew agent</name>
    <name type="synonym">Peronospora arabidopsidis</name>
    <dbReference type="NCBI Taxonomy" id="559515"/>
    <lineage>
        <taxon>Eukaryota</taxon>
        <taxon>Sar</taxon>
        <taxon>Stramenopiles</taxon>
        <taxon>Oomycota</taxon>
        <taxon>Peronosporomycetes</taxon>
        <taxon>Peronosporales</taxon>
        <taxon>Peronosporaceae</taxon>
        <taxon>Hyaloperonospora</taxon>
    </lineage>
</organism>
<dbReference type="HOGENOM" id="CLU_3110478_0_0_1"/>
<accession>M4BD30</accession>
<evidence type="ECO:0000313" key="2">
    <source>
        <dbReference type="Proteomes" id="UP000011713"/>
    </source>
</evidence>
<keyword evidence="2" id="KW-1185">Reference proteome</keyword>
<protein>
    <submittedName>
        <fullName evidence="1">Uncharacterized protein</fullName>
    </submittedName>
</protein>
<dbReference type="AlphaFoldDB" id="M4BD30"/>
<reference evidence="2" key="1">
    <citation type="journal article" date="2010" name="Science">
        <title>Signatures of adaptation to obligate biotrophy in the Hyaloperonospora arabidopsidis genome.</title>
        <authorList>
            <person name="Baxter L."/>
            <person name="Tripathy S."/>
            <person name="Ishaque N."/>
            <person name="Boot N."/>
            <person name="Cabral A."/>
            <person name="Kemen E."/>
            <person name="Thines M."/>
            <person name="Ah-Fong A."/>
            <person name="Anderson R."/>
            <person name="Badejoko W."/>
            <person name="Bittner-Eddy P."/>
            <person name="Boore J.L."/>
            <person name="Chibucos M.C."/>
            <person name="Coates M."/>
            <person name="Dehal P."/>
            <person name="Delehaunty K."/>
            <person name="Dong S."/>
            <person name="Downton P."/>
            <person name="Dumas B."/>
            <person name="Fabro G."/>
            <person name="Fronick C."/>
            <person name="Fuerstenberg S.I."/>
            <person name="Fulton L."/>
            <person name="Gaulin E."/>
            <person name="Govers F."/>
            <person name="Hughes L."/>
            <person name="Humphray S."/>
            <person name="Jiang R.H."/>
            <person name="Judelson H."/>
            <person name="Kamoun S."/>
            <person name="Kyung K."/>
            <person name="Meijer H."/>
            <person name="Minx P."/>
            <person name="Morris P."/>
            <person name="Nelson J."/>
            <person name="Phuntumart V."/>
            <person name="Qutob D."/>
            <person name="Rehmany A."/>
            <person name="Rougon-Cardoso A."/>
            <person name="Ryden P."/>
            <person name="Torto-Alalibo T."/>
            <person name="Studholme D."/>
            <person name="Wang Y."/>
            <person name="Win J."/>
            <person name="Wood J."/>
            <person name="Clifton S.W."/>
            <person name="Rogers J."/>
            <person name="Van den Ackerveken G."/>
            <person name="Jones J.D."/>
            <person name="McDowell J.M."/>
            <person name="Beynon J."/>
            <person name="Tyler B.M."/>
        </authorList>
    </citation>
    <scope>NUCLEOTIDE SEQUENCE [LARGE SCALE GENOMIC DNA]</scope>
    <source>
        <strain evidence="2">Emoy2</strain>
    </source>
</reference>
<name>M4BD30_HYAAE</name>
<evidence type="ECO:0000313" key="1">
    <source>
        <dbReference type="EnsemblProtists" id="HpaP804197"/>
    </source>
</evidence>
<dbReference type="EnsemblProtists" id="HpaT804197">
    <property type="protein sequence ID" value="HpaP804197"/>
    <property type="gene ID" value="HpaG804197"/>
</dbReference>